<dbReference type="SUPFAM" id="SSF56112">
    <property type="entry name" value="Protein kinase-like (PK-like)"/>
    <property type="match status" value="1"/>
</dbReference>
<evidence type="ECO:0000256" key="6">
    <source>
        <dbReference type="ARBA" id="ARBA00022989"/>
    </source>
</evidence>
<dbReference type="Proteomes" id="UP000475214">
    <property type="component" value="Unassembled WGS sequence"/>
</dbReference>
<feature type="transmembrane region" description="Helical" evidence="9">
    <location>
        <begin position="217"/>
        <end position="238"/>
    </location>
</feature>
<dbReference type="CDD" id="cd13123">
    <property type="entry name" value="MATE_MurJ_like"/>
    <property type="match status" value="1"/>
</dbReference>
<evidence type="ECO:0000256" key="7">
    <source>
        <dbReference type="ARBA" id="ARBA00023136"/>
    </source>
</evidence>
<sequence>MSRAPGTPAADAEPPNPRKASLLGSSAIMAAGTVVSRVTGFGRAAIIAAALGLTLTADVFNVPNVIPNMLYILVGGGILNSVLVPVLVRAIKNDADGGEAYSQRLFSLAVTVLAAATAIAVLAAPLILRAIVDSRYLEPDMRPFFDNMVTFARFCLPQIFFYGLYVLIGQILNAKGRFGPMMWSPILNNVVAIAVFGVYLVVFGTKSPETFSSSETLLLGLGSTAGVAAQALVLLPVLRQTGFSLRFRTDWKGQGLAEPVKLGMWTFGFVIVNQVAYVFFVNVATSASAAGDDGAGYTVYANAMLIMMVPHSVITVSLATALLPRLSDLAADGYLDQVRDRLVSAIRACLAIIIPLGALTAVLAYPLTAMIFDYGSARGQTDMLARTLIALMPGLLAFTVHYLSLRGFYALQDTKTPFFTQVWIAAIMVVWALGITFVSPSPDVVTMTLAAGYSAAYVAGATVSVIRLQQRIGRIALAPLVQHVVRILIPTAIGSTVAWLVWQGWSQLGLLDPLPSMLTHLGDLIVAGTIGSLVIVALAYAMRIAEVRRAVAMVLARLRGGTARMEADTAPEPVDEQALEETAEHPSPIVETGTLSIFRQPAFDPDVTVEFFLDETMHGATMHGVPSVTSTMTGHMRRPVDPNAGIKRAQRADHLSVDTQPELPLRPVTGNAAQTSGRAQLLAGRYRVERLLDDSAGVRSWHGFDDVLQRPVFIQTLDDGDPRAEQFVVAARRASTIEDPRFLRVLDIGSDGVSYMVREWTPGRDLSTLLGDGPFHTQHASAIGREVADALATAHAQRLFHRHLVPSLVFLTAEGSIKIAGLETEAVLHGPAEVYLDGAGSPVTDPVALDAAGVGGVLYACLTAHWPTNVPDSGLHPAPRMDGKLPSARQIRPGIPTALDVITDRAVGNARRHHTVPLSSPLQIAAELGAGPRTDEFVVPAQHPAPSAAPNGARADEVNGSYLATMSGAGVPPGTSRRDRRRTSRLNRFLGVIGAALLLVGATLLGLQLMLSAFDSDDDSPSDRVLPTEDATTDPSTGSPEPDEEIEPTPLELAAADYFDPFGSTPESPTAVGDAIDGDTGTAWPTLTYYSPLEDQKEGVGLYVDIGDEQGITEIQLMVLNAGADVEFRVAEEGASAPPDNIDDWELIHRAEDVGDELTHTLDEAVTSRYLLVWFTRLPPYEGNYRSGVTEVTVLGTEGGS</sequence>
<feature type="transmembrane region" description="Helical" evidence="9">
    <location>
        <begin position="186"/>
        <end position="205"/>
    </location>
</feature>
<dbReference type="PRINTS" id="PR01806">
    <property type="entry name" value="VIRFACTRMVIN"/>
</dbReference>
<feature type="transmembrane region" description="Helical" evidence="9">
    <location>
        <begin position="108"/>
        <end position="131"/>
    </location>
</feature>
<evidence type="ECO:0000256" key="9">
    <source>
        <dbReference type="SAM" id="Phobius"/>
    </source>
</evidence>
<evidence type="ECO:0000256" key="1">
    <source>
        <dbReference type="ARBA" id="ARBA00004651"/>
    </source>
</evidence>
<evidence type="ECO:0000256" key="3">
    <source>
        <dbReference type="ARBA" id="ARBA00022692"/>
    </source>
</evidence>
<evidence type="ECO:0000256" key="2">
    <source>
        <dbReference type="ARBA" id="ARBA00022475"/>
    </source>
</evidence>
<dbReference type="AlphaFoldDB" id="A0A6L9S0Y7"/>
<organism evidence="10 11">
    <name type="scientific">Phytoactinopolyspora halotolerans</name>
    <dbReference type="NCBI Taxonomy" id="1981512"/>
    <lineage>
        <taxon>Bacteria</taxon>
        <taxon>Bacillati</taxon>
        <taxon>Actinomycetota</taxon>
        <taxon>Actinomycetes</taxon>
        <taxon>Jiangellales</taxon>
        <taxon>Jiangellaceae</taxon>
        <taxon>Phytoactinopolyspora</taxon>
    </lineage>
</organism>
<dbReference type="GO" id="GO:0009252">
    <property type="term" value="P:peptidoglycan biosynthetic process"/>
    <property type="evidence" value="ECO:0007669"/>
    <property type="project" value="UniProtKB-KW"/>
</dbReference>
<feature type="transmembrane region" description="Helical" evidence="9">
    <location>
        <begin position="344"/>
        <end position="365"/>
    </location>
</feature>
<feature type="transmembrane region" description="Helical" evidence="9">
    <location>
        <begin position="385"/>
        <end position="405"/>
    </location>
</feature>
<protein>
    <submittedName>
        <fullName evidence="10">Murein biosynthesis integral membrane protein MurJ</fullName>
    </submittedName>
</protein>
<evidence type="ECO:0000256" key="8">
    <source>
        <dbReference type="SAM" id="MobiDB-lite"/>
    </source>
</evidence>
<evidence type="ECO:0000256" key="5">
    <source>
        <dbReference type="ARBA" id="ARBA00022984"/>
    </source>
</evidence>
<name>A0A6L9S0Y7_9ACTN</name>
<comment type="subcellular location">
    <subcellularLocation>
        <location evidence="1">Cell membrane</location>
        <topology evidence="1">Multi-pass membrane protein</topology>
    </subcellularLocation>
</comment>
<dbReference type="Gene3D" id="2.60.120.260">
    <property type="entry name" value="Galactose-binding domain-like"/>
    <property type="match status" value="1"/>
</dbReference>
<dbReference type="GO" id="GO:0015648">
    <property type="term" value="F:lipid-linked peptidoglycan transporter activity"/>
    <property type="evidence" value="ECO:0007669"/>
    <property type="project" value="TreeGrafter"/>
</dbReference>
<proteinExistence type="predicted"/>
<feature type="transmembrane region" description="Helical" evidence="9">
    <location>
        <begin position="417"/>
        <end position="438"/>
    </location>
</feature>
<feature type="region of interest" description="Disordered" evidence="8">
    <location>
        <begin position="1016"/>
        <end position="1047"/>
    </location>
</feature>
<comment type="caution">
    <text evidence="10">The sequence shown here is derived from an EMBL/GenBank/DDBJ whole genome shotgun (WGS) entry which is preliminary data.</text>
</comment>
<keyword evidence="11" id="KW-1185">Reference proteome</keyword>
<dbReference type="InterPro" id="IPR051050">
    <property type="entry name" value="Lipid_II_flippase_MurJ/MviN"/>
</dbReference>
<reference evidence="10 11" key="1">
    <citation type="submission" date="2020-02" db="EMBL/GenBank/DDBJ databases">
        <authorList>
            <person name="Li X.-J."/>
            <person name="Han X.-M."/>
        </authorList>
    </citation>
    <scope>NUCLEOTIDE SEQUENCE [LARGE SCALE GENOMIC DNA]</scope>
    <source>
        <strain evidence="10 11">CCTCC AB 2017055</strain>
    </source>
</reference>
<feature type="transmembrane region" description="Helical" evidence="9">
    <location>
        <begin position="444"/>
        <end position="466"/>
    </location>
</feature>
<evidence type="ECO:0000256" key="4">
    <source>
        <dbReference type="ARBA" id="ARBA00022960"/>
    </source>
</evidence>
<feature type="transmembrane region" description="Helical" evidence="9">
    <location>
        <begin position="151"/>
        <end position="174"/>
    </location>
</feature>
<keyword evidence="7 9" id="KW-0472">Membrane</keyword>
<feature type="transmembrane region" description="Helical" evidence="9">
    <location>
        <begin position="986"/>
        <end position="1011"/>
    </location>
</feature>
<keyword evidence="6 9" id="KW-1133">Transmembrane helix</keyword>
<dbReference type="CDD" id="cd13973">
    <property type="entry name" value="PK_MviN-like"/>
    <property type="match status" value="1"/>
</dbReference>
<feature type="transmembrane region" description="Helical" evidence="9">
    <location>
        <begin position="487"/>
        <end position="505"/>
    </location>
</feature>
<dbReference type="RefSeq" id="WP_163731223.1">
    <property type="nucleotide sequence ID" value="NZ_JAAGOA010000001.1"/>
</dbReference>
<evidence type="ECO:0000313" key="10">
    <source>
        <dbReference type="EMBL" id="NED98686.1"/>
    </source>
</evidence>
<dbReference type="Gene3D" id="1.10.510.10">
    <property type="entry name" value="Transferase(Phosphotransferase) domain 1"/>
    <property type="match status" value="1"/>
</dbReference>
<keyword evidence="2" id="KW-1003">Cell membrane</keyword>
<keyword evidence="3 9" id="KW-0812">Transmembrane</keyword>
<dbReference type="InterPro" id="IPR011009">
    <property type="entry name" value="Kinase-like_dom_sf"/>
</dbReference>
<dbReference type="InterPro" id="IPR004268">
    <property type="entry name" value="MurJ"/>
</dbReference>
<feature type="transmembrane region" description="Helical" evidence="9">
    <location>
        <begin position="69"/>
        <end position="88"/>
    </location>
</feature>
<feature type="transmembrane region" description="Helical" evidence="9">
    <location>
        <begin position="259"/>
        <end position="280"/>
    </location>
</feature>
<accession>A0A6L9S0Y7</accession>
<evidence type="ECO:0000313" key="11">
    <source>
        <dbReference type="Proteomes" id="UP000475214"/>
    </source>
</evidence>
<dbReference type="PANTHER" id="PTHR47019">
    <property type="entry name" value="LIPID II FLIPPASE MURJ"/>
    <property type="match status" value="1"/>
</dbReference>
<keyword evidence="5" id="KW-0573">Peptidoglycan synthesis</keyword>
<feature type="transmembrane region" description="Helical" evidence="9">
    <location>
        <begin position="525"/>
        <end position="545"/>
    </location>
</feature>
<dbReference type="Pfam" id="PF03023">
    <property type="entry name" value="MurJ"/>
    <property type="match status" value="1"/>
</dbReference>
<dbReference type="GO" id="GO:0005886">
    <property type="term" value="C:plasma membrane"/>
    <property type="evidence" value="ECO:0007669"/>
    <property type="project" value="UniProtKB-SubCell"/>
</dbReference>
<dbReference type="PANTHER" id="PTHR47019:SF1">
    <property type="entry name" value="LIPID II FLIPPASE MURJ"/>
    <property type="match status" value="1"/>
</dbReference>
<keyword evidence="4" id="KW-0133">Cell shape</keyword>
<gene>
    <name evidence="10" type="primary">murJ</name>
    <name evidence="10" type="ORF">G1H10_00705</name>
</gene>
<dbReference type="GO" id="GO:0034204">
    <property type="term" value="P:lipid translocation"/>
    <property type="evidence" value="ECO:0007669"/>
    <property type="project" value="TreeGrafter"/>
</dbReference>
<dbReference type="NCBIfam" id="TIGR01695">
    <property type="entry name" value="murJ_mviN"/>
    <property type="match status" value="1"/>
</dbReference>
<feature type="transmembrane region" description="Helical" evidence="9">
    <location>
        <begin position="45"/>
        <end position="63"/>
    </location>
</feature>
<dbReference type="GO" id="GO:0008360">
    <property type="term" value="P:regulation of cell shape"/>
    <property type="evidence" value="ECO:0007669"/>
    <property type="project" value="UniProtKB-KW"/>
</dbReference>
<dbReference type="EMBL" id="JAAGOA010000001">
    <property type="protein sequence ID" value="NED98686.1"/>
    <property type="molecule type" value="Genomic_DNA"/>
</dbReference>